<gene>
    <name evidence="2" type="ORF">Adu01nite_91560</name>
</gene>
<comment type="caution">
    <text evidence="2">The sequence shown here is derived from an EMBL/GenBank/DDBJ whole genome shotgun (WGS) entry which is preliminary data.</text>
</comment>
<dbReference type="EMBL" id="BOML01000090">
    <property type="protein sequence ID" value="GIE07806.1"/>
    <property type="molecule type" value="Genomic_DNA"/>
</dbReference>
<dbReference type="Proteomes" id="UP000637628">
    <property type="component" value="Unassembled WGS sequence"/>
</dbReference>
<feature type="region of interest" description="Disordered" evidence="1">
    <location>
        <begin position="1"/>
        <end position="20"/>
    </location>
</feature>
<feature type="compositionally biased region" description="Low complexity" evidence="1">
    <location>
        <begin position="166"/>
        <end position="176"/>
    </location>
</feature>
<name>A0ABQ3ZDF2_9ACTN</name>
<proteinExistence type="predicted"/>
<organism evidence="2 3">
    <name type="scientific">Paractinoplanes durhamensis</name>
    <dbReference type="NCBI Taxonomy" id="113563"/>
    <lineage>
        <taxon>Bacteria</taxon>
        <taxon>Bacillati</taxon>
        <taxon>Actinomycetota</taxon>
        <taxon>Actinomycetes</taxon>
        <taxon>Micromonosporales</taxon>
        <taxon>Micromonosporaceae</taxon>
        <taxon>Paractinoplanes</taxon>
    </lineage>
</organism>
<evidence type="ECO:0000256" key="1">
    <source>
        <dbReference type="SAM" id="MobiDB-lite"/>
    </source>
</evidence>
<feature type="region of interest" description="Disordered" evidence="1">
    <location>
        <begin position="66"/>
        <end position="176"/>
    </location>
</feature>
<reference evidence="2 3" key="1">
    <citation type="submission" date="2021-01" db="EMBL/GenBank/DDBJ databases">
        <title>Whole genome shotgun sequence of Actinoplanes durhamensis NBRC 14914.</title>
        <authorList>
            <person name="Komaki H."/>
            <person name="Tamura T."/>
        </authorList>
    </citation>
    <scope>NUCLEOTIDE SEQUENCE [LARGE SCALE GENOMIC DNA]</scope>
    <source>
        <strain evidence="2 3">NBRC 14914</strain>
    </source>
</reference>
<sequence>MDSYTITITPDDDSGNSTTLTVDTSTGQARITSVHMHAPGGLTGAQAPNVNVDLLLQAVTGPTHTPAAITPASTPLTQAAPGPSAVNTDLGAGEPATTATAATPQPVTGGATPQASTAAPAKRASRRAAAAEGRTAAGEAAPSSGARRGRSQPAPKKTPRKPVRKAASPAAGAAAGAAADIAAERVYRRMPDDFSAVYRQAGTAAVIADHYGVPRHTAQGWIRRHNRHDATATN</sequence>
<evidence type="ECO:0000313" key="2">
    <source>
        <dbReference type="EMBL" id="GIE07806.1"/>
    </source>
</evidence>
<protein>
    <submittedName>
        <fullName evidence="2">Uncharacterized protein</fullName>
    </submittedName>
</protein>
<keyword evidence="3" id="KW-1185">Reference proteome</keyword>
<evidence type="ECO:0000313" key="3">
    <source>
        <dbReference type="Proteomes" id="UP000637628"/>
    </source>
</evidence>
<dbReference type="RefSeq" id="WP_203735641.1">
    <property type="nucleotide sequence ID" value="NZ_BAAATX010000049.1"/>
</dbReference>
<accession>A0ABQ3ZDF2</accession>
<feature type="compositionally biased region" description="Low complexity" evidence="1">
    <location>
        <begin position="91"/>
        <end position="142"/>
    </location>
</feature>